<reference evidence="5 6" key="1">
    <citation type="journal article" date="2015" name="Genome Announc.">
        <title>Draft Genome Sequence and Gene Annotation of the Entomopathogenic Fungus Verticillium hemipterigenum.</title>
        <authorList>
            <person name="Horn F."/>
            <person name="Habel A."/>
            <person name="Scharf D.H."/>
            <person name="Dworschak J."/>
            <person name="Brakhage A.A."/>
            <person name="Guthke R."/>
            <person name="Hertweck C."/>
            <person name="Linde J."/>
        </authorList>
    </citation>
    <scope>NUCLEOTIDE SEQUENCE [LARGE SCALE GENOMIC DNA]</scope>
</reference>
<dbReference type="AlphaFoldDB" id="A0A0A1T269"/>
<evidence type="ECO:0000256" key="3">
    <source>
        <dbReference type="ARBA" id="ARBA00022833"/>
    </source>
</evidence>
<dbReference type="Pfam" id="PF04828">
    <property type="entry name" value="GFA"/>
    <property type="match status" value="1"/>
</dbReference>
<dbReference type="EMBL" id="CDHN01000003">
    <property type="protein sequence ID" value="CEJ91261.1"/>
    <property type="molecule type" value="Genomic_DNA"/>
</dbReference>
<evidence type="ECO:0000259" key="4">
    <source>
        <dbReference type="PROSITE" id="PS51891"/>
    </source>
</evidence>
<proteinExistence type="inferred from homology"/>
<dbReference type="PROSITE" id="PS51891">
    <property type="entry name" value="CENP_V_GFA"/>
    <property type="match status" value="1"/>
</dbReference>
<dbReference type="Proteomes" id="UP000039046">
    <property type="component" value="Unassembled WGS sequence"/>
</dbReference>
<dbReference type="Gene3D" id="3.90.1590.10">
    <property type="entry name" value="glutathione-dependent formaldehyde- activating enzyme (gfa)"/>
    <property type="match status" value="1"/>
</dbReference>
<comment type="similarity">
    <text evidence="1">Belongs to the Gfa family.</text>
</comment>
<dbReference type="GO" id="GO:0016846">
    <property type="term" value="F:carbon-sulfur lyase activity"/>
    <property type="evidence" value="ECO:0007669"/>
    <property type="project" value="InterPro"/>
</dbReference>
<evidence type="ECO:0000256" key="1">
    <source>
        <dbReference type="ARBA" id="ARBA00005495"/>
    </source>
</evidence>
<feature type="domain" description="CENP-V/GFA" evidence="4">
    <location>
        <begin position="1"/>
        <end position="84"/>
    </location>
</feature>
<keyword evidence="3" id="KW-0862">Zinc</keyword>
<keyword evidence="2" id="KW-0479">Metal-binding</keyword>
<evidence type="ECO:0000313" key="6">
    <source>
        <dbReference type="Proteomes" id="UP000039046"/>
    </source>
</evidence>
<keyword evidence="6" id="KW-1185">Reference proteome</keyword>
<dbReference type="InterPro" id="IPR011057">
    <property type="entry name" value="Mss4-like_sf"/>
</dbReference>
<accession>A0A0A1T269</accession>
<sequence length="119" mass="13191">MCRKQTGALFARMHRIPKSAISYSPASEASIKRYSASKGITRSFCGICGSVLAWCEDSSPRMAVTVGSFDEDALKLHGHLLTYSTHHIWCRDEIKGVTDHLPGSKYELDDDEEITGQRA</sequence>
<protein>
    <recommendedName>
        <fullName evidence="4">CENP-V/GFA domain-containing protein</fullName>
    </recommendedName>
</protein>
<organism evidence="5 6">
    <name type="scientific">[Torrubiella] hemipterigena</name>
    <dbReference type="NCBI Taxonomy" id="1531966"/>
    <lineage>
        <taxon>Eukaryota</taxon>
        <taxon>Fungi</taxon>
        <taxon>Dikarya</taxon>
        <taxon>Ascomycota</taxon>
        <taxon>Pezizomycotina</taxon>
        <taxon>Sordariomycetes</taxon>
        <taxon>Hypocreomycetidae</taxon>
        <taxon>Hypocreales</taxon>
        <taxon>Clavicipitaceae</taxon>
        <taxon>Clavicipitaceae incertae sedis</taxon>
        <taxon>'Torrubiella' clade</taxon>
    </lineage>
</organism>
<dbReference type="HOGENOM" id="CLU_095045_1_0_1"/>
<name>A0A0A1T269_9HYPO</name>
<dbReference type="InterPro" id="IPR006913">
    <property type="entry name" value="CENP-V/GFA"/>
</dbReference>
<evidence type="ECO:0000313" key="5">
    <source>
        <dbReference type="EMBL" id="CEJ91261.1"/>
    </source>
</evidence>
<dbReference type="SUPFAM" id="SSF51316">
    <property type="entry name" value="Mss4-like"/>
    <property type="match status" value="1"/>
</dbReference>
<gene>
    <name evidence="5" type="ORF">VHEMI06984</name>
</gene>
<dbReference type="GO" id="GO:0046872">
    <property type="term" value="F:metal ion binding"/>
    <property type="evidence" value="ECO:0007669"/>
    <property type="project" value="UniProtKB-KW"/>
</dbReference>
<dbReference type="OrthoDB" id="125903at2759"/>
<evidence type="ECO:0000256" key="2">
    <source>
        <dbReference type="ARBA" id="ARBA00022723"/>
    </source>
</evidence>